<comment type="caution">
    <text evidence="1">The sequence shown here is derived from an EMBL/GenBank/DDBJ whole genome shotgun (WGS) entry which is preliminary data.</text>
</comment>
<protein>
    <submittedName>
        <fullName evidence="1">Uncharacterized protein</fullName>
    </submittedName>
</protein>
<dbReference type="Proteomes" id="UP000031258">
    <property type="component" value="Unassembled WGS sequence"/>
</dbReference>
<dbReference type="RefSeq" id="WP_039456306.1">
    <property type="nucleotide sequence ID" value="NZ_JSWE01000096.1"/>
</dbReference>
<evidence type="ECO:0000313" key="1">
    <source>
        <dbReference type="EMBL" id="KIE05283.1"/>
    </source>
</evidence>
<proteinExistence type="predicted"/>
<accession>A0A0C1QMM4</accession>
<organism evidence="1 2">
    <name type="scientific">Candidatus Jidaibacter acanthamoebae</name>
    <dbReference type="NCBI Taxonomy" id="86105"/>
    <lineage>
        <taxon>Bacteria</taxon>
        <taxon>Pseudomonadati</taxon>
        <taxon>Pseudomonadota</taxon>
        <taxon>Alphaproteobacteria</taxon>
        <taxon>Rickettsiales</taxon>
        <taxon>Candidatus Midichloriaceae</taxon>
        <taxon>Candidatus Jidaibacter</taxon>
    </lineage>
</organism>
<dbReference type="STRING" id="86105.NF27_DT00570"/>
<evidence type="ECO:0000313" key="2">
    <source>
        <dbReference type="Proteomes" id="UP000031258"/>
    </source>
</evidence>
<reference evidence="1 2" key="1">
    <citation type="submission" date="2014-11" db="EMBL/GenBank/DDBJ databases">
        <title>A Rickettsiales Symbiont of Amoebae With Ancient Features.</title>
        <authorList>
            <person name="Schulz F."/>
            <person name="Martijn J."/>
            <person name="Wascher F."/>
            <person name="Kostanjsek R."/>
            <person name="Ettema T.J."/>
            <person name="Horn M."/>
        </authorList>
    </citation>
    <scope>NUCLEOTIDE SEQUENCE [LARGE SCALE GENOMIC DNA]</scope>
    <source>
        <strain evidence="1 2">UWC36</strain>
    </source>
</reference>
<sequence length="367" mass="42502">MLAKDNSINKLPTLVICNHHYEVKVMEYLQTMLPTLIKAGYKTLCIEGDLSMKIDFDLINKAEVNYLKQIGMLGISIDTLKKMTLEDLYNFLNNKNIQSDNMSGLLQQLIELPAHLEIYKIFRTALENQMEIKPVEINYHKLPHDILGDDVVMKFRENLMANQLVNIRVNSPGILFIVGVSHYKGLRQELSKLGVELTNNYEFLYPYTNRLVHTSQKDEEWMAYRSDIDQDIKAFDLDKKNQVNSLTWIIENKIAEYCARQTDPIIIGKPIKRQQVAMLLSALTGKCFQAYLREGDNFIVDALYKLPLTKTDPENYMRYLSEKVKLPFSLYIQDDATYLLIKDINNPKVADLIAERSKQLKESGRSY</sequence>
<dbReference type="EMBL" id="JSWE01000096">
    <property type="protein sequence ID" value="KIE05283.1"/>
    <property type="molecule type" value="Genomic_DNA"/>
</dbReference>
<keyword evidence="2" id="KW-1185">Reference proteome</keyword>
<gene>
    <name evidence="1" type="ORF">NF27_DT00570</name>
</gene>
<dbReference type="AlphaFoldDB" id="A0A0C1QMM4"/>
<name>A0A0C1QMM4_9RICK</name>